<dbReference type="InterPro" id="IPR029058">
    <property type="entry name" value="AB_hydrolase_fold"/>
</dbReference>
<feature type="chain" id="PRO_5046664208" evidence="1">
    <location>
        <begin position="21"/>
        <end position="382"/>
    </location>
</feature>
<organism evidence="2 3">
    <name type="scientific">Aquirufa ecclesiirivi</name>
    <dbReference type="NCBI Taxonomy" id="2715124"/>
    <lineage>
        <taxon>Bacteria</taxon>
        <taxon>Pseudomonadati</taxon>
        <taxon>Bacteroidota</taxon>
        <taxon>Cytophagia</taxon>
        <taxon>Cytophagales</taxon>
        <taxon>Flectobacillaceae</taxon>
        <taxon>Aquirufa</taxon>
    </lineage>
</organism>
<evidence type="ECO:0000313" key="3">
    <source>
        <dbReference type="Proteomes" id="UP001321186"/>
    </source>
</evidence>
<evidence type="ECO:0000256" key="1">
    <source>
        <dbReference type="SAM" id="SignalP"/>
    </source>
</evidence>
<gene>
    <name evidence="2" type="ORF">G9H61_05750</name>
</gene>
<dbReference type="SUPFAM" id="SSF53474">
    <property type="entry name" value="alpha/beta-Hydrolases"/>
    <property type="match status" value="1"/>
</dbReference>
<dbReference type="InterPro" id="IPR050583">
    <property type="entry name" value="Mycobacterial_A85_antigen"/>
</dbReference>
<keyword evidence="3" id="KW-1185">Reference proteome</keyword>
<comment type="caution">
    <text evidence="2">The sequence shown here is derived from an EMBL/GenBank/DDBJ whole genome shotgun (WGS) entry which is preliminary data.</text>
</comment>
<dbReference type="InterPro" id="IPR014756">
    <property type="entry name" value="Ig_E-set"/>
</dbReference>
<dbReference type="PANTHER" id="PTHR48098:SF1">
    <property type="entry name" value="DIACYLGLYCEROL ACYLTRANSFERASE_MYCOLYLTRANSFERASE AG85A"/>
    <property type="match status" value="1"/>
</dbReference>
<dbReference type="CDD" id="cd11294">
    <property type="entry name" value="E_set_Esterase_like_N"/>
    <property type="match status" value="1"/>
</dbReference>
<dbReference type="InterPro" id="IPR013783">
    <property type="entry name" value="Ig-like_fold"/>
</dbReference>
<dbReference type="PANTHER" id="PTHR48098">
    <property type="entry name" value="ENTEROCHELIN ESTERASE-RELATED"/>
    <property type="match status" value="1"/>
</dbReference>
<dbReference type="Proteomes" id="UP001321186">
    <property type="component" value="Unassembled WGS sequence"/>
</dbReference>
<dbReference type="Gene3D" id="2.60.40.10">
    <property type="entry name" value="Immunoglobulins"/>
    <property type="match status" value="1"/>
</dbReference>
<dbReference type="InterPro" id="IPR000801">
    <property type="entry name" value="Esterase-like"/>
</dbReference>
<dbReference type="Gene3D" id="3.40.50.1820">
    <property type="entry name" value="alpha/beta hydrolase"/>
    <property type="match status" value="1"/>
</dbReference>
<reference evidence="2 3" key="1">
    <citation type="submission" date="2020-03" db="EMBL/GenBank/DDBJ databases">
        <authorList>
            <person name="Pitt A."/>
            <person name="Hahn M.W."/>
        </authorList>
    </citation>
    <scope>NUCLEOTIDE SEQUENCE [LARGE SCALE GENOMIC DNA]</scope>
    <source>
        <strain evidence="2 3">5A-MARBSE</strain>
    </source>
</reference>
<dbReference type="RefSeq" id="WP_166373565.1">
    <property type="nucleotide sequence ID" value="NZ_CBCRZM010000002.1"/>
</dbReference>
<proteinExistence type="predicted"/>
<keyword evidence="1" id="KW-0732">Signal</keyword>
<dbReference type="Pfam" id="PF00756">
    <property type="entry name" value="Esterase"/>
    <property type="match status" value="1"/>
</dbReference>
<dbReference type="SUPFAM" id="SSF81296">
    <property type="entry name" value="E set domains"/>
    <property type="match status" value="1"/>
</dbReference>
<accession>A0ABT4JF73</accession>
<feature type="signal peptide" evidence="1">
    <location>
        <begin position="1"/>
        <end position="20"/>
    </location>
</feature>
<sequence length="382" mass="43102">MNKKYILSFLLLFLVIASYAQELANFAGQKPIISPEIKEKEVIFRISNPYADTVKLYGSWMEKPSQSILMKKDKLGLWSVSIPKPKSELYTYHFIVDGLAVTDATNILMQRDGTRYLSVLLIPGDLAANYFEANQRGNLSQVWYDSPTIGVNRRMFVYTPFGYESSKEKYPVLYLLHGAGGDEDAWSTMGRTRQIMDNLIEKGLAKPMLVVMPNGNPGQQAAKTSMLPEKAFDRNDPKFADLYVNSIVKDIVPYIETNYKVIANPKSRAIAGLSMGAGHTIRVSNLNPGFFSYICPLSNGIRIADEKAKADYNLQFQNLKKAGYKLYFLACGDSDFLIEPARLLDKTLTENGLKHTFFVNSGGHTWSNWRIYLNTFAPQLFK</sequence>
<name>A0ABT4JF73_9BACT</name>
<evidence type="ECO:0000313" key="2">
    <source>
        <dbReference type="EMBL" id="MCZ2474937.1"/>
    </source>
</evidence>
<protein>
    <submittedName>
        <fullName evidence="2">Esterase family protein</fullName>
    </submittedName>
</protein>
<dbReference type="EMBL" id="JAANOH010000002">
    <property type="protein sequence ID" value="MCZ2474937.1"/>
    <property type="molecule type" value="Genomic_DNA"/>
</dbReference>